<reference evidence="2" key="1">
    <citation type="submission" date="2020-12" db="EMBL/GenBank/DDBJ databases">
        <title>Enhanced detection system for hospital associated transmission using whole genome sequencing surveillance.</title>
        <authorList>
            <person name="Harrison L.H."/>
            <person name="Van Tyne D."/>
            <person name="Marsh J.W."/>
            <person name="Griffith M.P."/>
            <person name="Snyder D.J."/>
            <person name="Cooper V.S."/>
            <person name="Mustapha M."/>
        </authorList>
    </citation>
    <scope>NUCLEOTIDE SEQUENCE</scope>
    <source>
        <strain evidence="2">PSB00042</strain>
    </source>
</reference>
<organism evidence="2 3">
    <name type="scientific">Pseudomonas putida</name>
    <name type="common">Arthrobacter siderocapsulatus</name>
    <dbReference type="NCBI Taxonomy" id="303"/>
    <lineage>
        <taxon>Bacteria</taxon>
        <taxon>Pseudomonadati</taxon>
        <taxon>Pseudomonadota</taxon>
        <taxon>Gammaproteobacteria</taxon>
        <taxon>Pseudomonadales</taxon>
        <taxon>Pseudomonadaceae</taxon>
        <taxon>Pseudomonas</taxon>
    </lineage>
</organism>
<evidence type="ECO:0000313" key="3">
    <source>
        <dbReference type="Proteomes" id="UP000637061"/>
    </source>
</evidence>
<keyword evidence="1" id="KW-1133">Transmembrane helix</keyword>
<keyword evidence="1" id="KW-0812">Transmembrane</keyword>
<accession>A0A8I1JLI0</accession>
<dbReference type="AlphaFoldDB" id="A0A8I1JLI0"/>
<evidence type="ECO:0000256" key="1">
    <source>
        <dbReference type="SAM" id="Phobius"/>
    </source>
</evidence>
<feature type="transmembrane region" description="Helical" evidence="1">
    <location>
        <begin position="38"/>
        <end position="58"/>
    </location>
</feature>
<keyword evidence="1" id="KW-0472">Membrane</keyword>
<comment type="caution">
    <text evidence="2">The sequence shown here is derived from an EMBL/GenBank/DDBJ whole genome shotgun (WGS) entry which is preliminary data.</text>
</comment>
<evidence type="ECO:0000313" key="2">
    <source>
        <dbReference type="EMBL" id="MBI6885834.1"/>
    </source>
</evidence>
<name>A0A8I1JLI0_PSEPU</name>
<gene>
    <name evidence="2" type="ORF">JEU22_18155</name>
</gene>
<dbReference type="Proteomes" id="UP000637061">
    <property type="component" value="Unassembled WGS sequence"/>
</dbReference>
<sequence>MLSCPCPRCENTDEMAICENALLAAQISVAKSEQFLLVFRWSLIMLTFLFVLAILLALKTKG</sequence>
<proteinExistence type="predicted"/>
<dbReference type="RefSeq" id="WP_198747761.1">
    <property type="nucleotide sequence ID" value="NZ_JAEHTE010000023.1"/>
</dbReference>
<dbReference type="EMBL" id="JAEHTE010000023">
    <property type="protein sequence ID" value="MBI6885834.1"/>
    <property type="molecule type" value="Genomic_DNA"/>
</dbReference>
<protein>
    <submittedName>
        <fullName evidence="2">Uncharacterized protein</fullName>
    </submittedName>
</protein>